<evidence type="ECO:0000313" key="1">
    <source>
        <dbReference type="EMBL" id="CAI8604088.1"/>
    </source>
</evidence>
<gene>
    <name evidence="1" type="ORF">VFH_III116280</name>
</gene>
<evidence type="ECO:0000313" key="2">
    <source>
        <dbReference type="Proteomes" id="UP001157006"/>
    </source>
</evidence>
<sequence>MFILHRIDYCSSSKKWSLFFSSFTQFILELNGVTSAEEDLVEVPKPVEEKRISSASGFHVASEHNGSSSSMPYRSLGSFLSADSKAYFDTLVRKILPNSQAREFHIHAHIDVVAK</sequence>
<dbReference type="EMBL" id="OX451738">
    <property type="protein sequence ID" value="CAI8604088.1"/>
    <property type="molecule type" value="Genomic_DNA"/>
</dbReference>
<proteinExistence type="predicted"/>
<protein>
    <submittedName>
        <fullName evidence="1">Uncharacterized protein</fullName>
    </submittedName>
</protein>
<organism evidence="1 2">
    <name type="scientific">Vicia faba</name>
    <name type="common">Broad bean</name>
    <name type="synonym">Faba vulgaris</name>
    <dbReference type="NCBI Taxonomy" id="3906"/>
    <lineage>
        <taxon>Eukaryota</taxon>
        <taxon>Viridiplantae</taxon>
        <taxon>Streptophyta</taxon>
        <taxon>Embryophyta</taxon>
        <taxon>Tracheophyta</taxon>
        <taxon>Spermatophyta</taxon>
        <taxon>Magnoliopsida</taxon>
        <taxon>eudicotyledons</taxon>
        <taxon>Gunneridae</taxon>
        <taxon>Pentapetalae</taxon>
        <taxon>rosids</taxon>
        <taxon>fabids</taxon>
        <taxon>Fabales</taxon>
        <taxon>Fabaceae</taxon>
        <taxon>Papilionoideae</taxon>
        <taxon>50 kb inversion clade</taxon>
        <taxon>NPAAA clade</taxon>
        <taxon>Hologalegina</taxon>
        <taxon>IRL clade</taxon>
        <taxon>Fabeae</taxon>
        <taxon>Vicia</taxon>
    </lineage>
</organism>
<dbReference type="AlphaFoldDB" id="A0AAV1A315"/>
<dbReference type="Proteomes" id="UP001157006">
    <property type="component" value="Chromosome 3"/>
</dbReference>
<keyword evidence="2" id="KW-1185">Reference proteome</keyword>
<accession>A0AAV1A315</accession>
<reference evidence="1 2" key="1">
    <citation type="submission" date="2023-01" db="EMBL/GenBank/DDBJ databases">
        <authorList>
            <person name="Kreplak J."/>
        </authorList>
    </citation>
    <scope>NUCLEOTIDE SEQUENCE [LARGE SCALE GENOMIC DNA]</scope>
</reference>
<name>A0AAV1A315_VICFA</name>